<feature type="signal peptide" evidence="2">
    <location>
        <begin position="1"/>
        <end position="20"/>
    </location>
</feature>
<dbReference type="SUPFAM" id="SSF52309">
    <property type="entry name" value="N-(deoxy)ribosyltransferase-like"/>
    <property type="match status" value="1"/>
</dbReference>
<protein>
    <submittedName>
        <fullName evidence="3">Uncharacterized protein</fullName>
    </submittedName>
</protein>
<reference evidence="3" key="1">
    <citation type="journal article" date="2020" name="Stud. Mycol.">
        <title>101 Dothideomycetes genomes: a test case for predicting lifestyles and emergence of pathogens.</title>
        <authorList>
            <person name="Haridas S."/>
            <person name="Albert R."/>
            <person name="Binder M."/>
            <person name="Bloem J."/>
            <person name="Labutti K."/>
            <person name="Salamov A."/>
            <person name="Andreopoulos B."/>
            <person name="Baker S."/>
            <person name="Barry K."/>
            <person name="Bills G."/>
            <person name="Bluhm B."/>
            <person name="Cannon C."/>
            <person name="Castanera R."/>
            <person name="Culley D."/>
            <person name="Daum C."/>
            <person name="Ezra D."/>
            <person name="Gonzalez J."/>
            <person name="Henrissat B."/>
            <person name="Kuo A."/>
            <person name="Liang C."/>
            <person name="Lipzen A."/>
            <person name="Lutzoni F."/>
            <person name="Magnuson J."/>
            <person name="Mondo S."/>
            <person name="Nolan M."/>
            <person name="Ohm R."/>
            <person name="Pangilinan J."/>
            <person name="Park H.-J."/>
            <person name="Ramirez L."/>
            <person name="Alfaro M."/>
            <person name="Sun H."/>
            <person name="Tritt A."/>
            <person name="Yoshinaga Y."/>
            <person name="Zwiers L.-H."/>
            <person name="Turgeon B."/>
            <person name="Goodwin S."/>
            <person name="Spatafora J."/>
            <person name="Crous P."/>
            <person name="Grigoriev I."/>
        </authorList>
    </citation>
    <scope>NUCLEOTIDE SEQUENCE</scope>
    <source>
        <strain evidence="3">CBS 123094</strain>
    </source>
</reference>
<feature type="chain" id="PRO_5025384869" evidence="2">
    <location>
        <begin position="21"/>
        <end position="332"/>
    </location>
</feature>
<accession>A0A6A5X5E6</accession>
<organism evidence="3 4">
    <name type="scientific">Amniculicola lignicola CBS 123094</name>
    <dbReference type="NCBI Taxonomy" id="1392246"/>
    <lineage>
        <taxon>Eukaryota</taxon>
        <taxon>Fungi</taxon>
        <taxon>Dikarya</taxon>
        <taxon>Ascomycota</taxon>
        <taxon>Pezizomycotina</taxon>
        <taxon>Dothideomycetes</taxon>
        <taxon>Pleosporomycetidae</taxon>
        <taxon>Pleosporales</taxon>
        <taxon>Amniculicolaceae</taxon>
        <taxon>Amniculicola</taxon>
    </lineage>
</organism>
<proteinExistence type="predicted"/>
<name>A0A6A5X5E6_9PLEO</name>
<evidence type="ECO:0000256" key="1">
    <source>
        <dbReference type="SAM" id="MobiDB-lite"/>
    </source>
</evidence>
<feature type="region of interest" description="Disordered" evidence="1">
    <location>
        <begin position="40"/>
        <end position="90"/>
    </location>
</feature>
<keyword evidence="4" id="KW-1185">Reference proteome</keyword>
<dbReference type="OrthoDB" id="3694677at2759"/>
<evidence type="ECO:0000313" key="3">
    <source>
        <dbReference type="EMBL" id="KAF2008178.1"/>
    </source>
</evidence>
<dbReference type="Proteomes" id="UP000799779">
    <property type="component" value="Unassembled WGS sequence"/>
</dbReference>
<dbReference type="EMBL" id="ML977556">
    <property type="protein sequence ID" value="KAF2008178.1"/>
    <property type="molecule type" value="Genomic_DNA"/>
</dbReference>
<dbReference type="AlphaFoldDB" id="A0A6A5X5E6"/>
<feature type="compositionally biased region" description="Pro residues" evidence="1">
    <location>
        <begin position="71"/>
        <end position="81"/>
    </location>
</feature>
<evidence type="ECO:0000313" key="4">
    <source>
        <dbReference type="Proteomes" id="UP000799779"/>
    </source>
</evidence>
<sequence>MKFTFAFLAVCLTLSIESHARGIMMDRAVESLDIETNGYTDNLARRGDDDDDDEFEIPGPMAPDPDSVPDAPGPAPPPMAPPYTEDTVPSARNNYHWTATGQSIKRLPDDLAAMNPNVGDSVKEMEAELKKKNMDSQGPWLFWSGFPDGPALRKSVELVEAKISQKLKWMDTVLPSKAEEMAKWGAVHNGNYQWHYWAIKSQALAKVASGDIYHIVPDGRPLNKPYRNRKGSNWWSYEIGELTRRDEVKTIRRVFLRTEEGGNIPTEPEEVATLELFMGDSDDGFDDENFGMNLIWESGQEPMGWPGDVMAPPTQPFQTFDPINLIAESEEE</sequence>
<keyword evidence="2" id="KW-0732">Signal</keyword>
<gene>
    <name evidence="3" type="ORF">P154DRAFT_568998</name>
</gene>
<evidence type="ECO:0000256" key="2">
    <source>
        <dbReference type="SAM" id="SignalP"/>
    </source>
</evidence>